<feature type="non-terminal residue" evidence="1">
    <location>
        <position position="61"/>
    </location>
</feature>
<comment type="caution">
    <text evidence="1">The sequence shown here is derived from an EMBL/GenBank/DDBJ whole genome shotgun (WGS) entry which is preliminary data.</text>
</comment>
<dbReference type="AlphaFoldDB" id="X0W718"/>
<reference evidence="1" key="1">
    <citation type="journal article" date="2014" name="Front. Microbiol.">
        <title>High frequency of phylogenetically diverse reductive dehalogenase-homologous genes in deep subseafloor sedimentary metagenomes.</title>
        <authorList>
            <person name="Kawai M."/>
            <person name="Futagami T."/>
            <person name="Toyoda A."/>
            <person name="Takaki Y."/>
            <person name="Nishi S."/>
            <person name="Hori S."/>
            <person name="Arai W."/>
            <person name="Tsubouchi T."/>
            <person name="Morono Y."/>
            <person name="Uchiyama I."/>
            <person name="Ito T."/>
            <person name="Fujiyama A."/>
            <person name="Inagaki F."/>
            <person name="Takami H."/>
        </authorList>
    </citation>
    <scope>NUCLEOTIDE SEQUENCE</scope>
    <source>
        <strain evidence="1">Expedition CK06-06</strain>
    </source>
</reference>
<organism evidence="1">
    <name type="scientific">marine sediment metagenome</name>
    <dbReference type="NCBI Taxonomy" id="412755"/>
    <lineage>
        <taxon>unclassified sequences</taxon>
        <taxon>metagenomes</taxon>
        <taxon>ecological metagenomes</taxon>
    </lineage>
</organism>
<protein>
    <submittedName>
        <fullName evidence="1">Uncharacterized protein</fullName>
    </submittedName>
</protein>
<name>X0W718_9ZZZZ</name>
<proteinExistence type="predicted"/>
<accession>X0W718</accession>
<dbReference type="EMBL" id="BARS01034863">
    <property type="protein sequence ID" value="GAG26729.1"/>
    <property type="molecule type" value="Genomic_DNA"/>
</dbReference>
<evidence type="ECO:0000313" key="1">
    <source>
        <dbReference type="EMBL" id="GAG26729.1"/>
    </source>
</evidence>
<sequence length="61" mass="6407">MAKSGIRAAVLIALLVGLCGSVFGFDSAKWKYQGEVTVEEGAGEYGRLALTPDIYNAARGD</sequence>
<gene>
    <name evidence="1" type="ORF">S01H1_53810</name>
</gene>